<dbReference type="SMART" id="SM00267">
    <property type="entry name" value="GGDEF"/>
    <property type="match status" value="1"/>
</dbReference>
<dbReference type="PANTHER" id="PTHR44757">
    <property type="entry name" value="DIGUANYLATE CYCLASE DGCP"/>
    <property type="match status" value="1"/>
</dbReference>
<dbReference type="InterPro" id="IPR035965">
    <property type="entry name" value="PAS-like_dom_sf"/>
</dbReference>
<gene>
    <name evidence="5" type="ORF">ACFFGH_02340</name>
</gene>
<feature type="domain" description="PAS" evidence="1">
    <location>
        <begin position="11"/>
        <end position="60"/>
    </location>
</feature>
<evidence type="ECO:0000259" key="1">
    <source>
        <dbReference type="PROSITE" id="PS50112"/>
    </source>
</evidence>
<dbReference type="SUPFAM" id="SSF55073">
    <property type="entry name" value="Nucleotide cyclase"/>
    <property type="match status" value="1"/>
</dbReference>
<feature type="domain" description="PAC" evidence="2">
    <location>
        <begin position="81"/>
        <end position="134"/>
    </location>
</feature>
<dbReference type="Gene3D" id="3.20.20.450">
    <property type="entry name" value="EAL domain"/>
    <property type="match status" value="1"/>
</dbReference>
<dbReference type="InterPro" id="IPR043128">
    <property type="entry name" value="Rev_trsase/Diguanyl_cyclase"/>
</dbReference>
<dbReference type="Proteomes" id="UP001589896">
    <property type="component" value="Unassembled WGS sequence"/>
</dbReference>
<dbReference type="InterPro" id="IPR029787">
    <property type="entry name" value="Nucleotide_cyclase"/>
</dbReference>
<dbReference type="InterPro" id="IPR035919">
    <property type="entry name" value="EAL_sf"/>
</dbReference>
<dbReference type="RefSeq" id="WP_386664462.1">
    <property type="nucleotide sequence ID" value="NZ_JBHLTG010000001.1"/>
</dbReference>
<feature type="domain" description="GGDEF" evidence="4">
    <location>
        <begin position="166"/>
        <end position="299"/>
    </location>
</feature>
<dbReference type="NCBIfam" id="TIGR00254">
    <property type="entry name" value="GGDEF"/>
    <property type="match status" value="1"/>
</dbReference>
<feature type="domain" description="EAL" evidence="3">
    <location>
        <begin position="308"/>
        <end position="562"/>
    </location>
</feature>
<dbReference type="InterPro" id="IPR001610">
    <property type="entry name" value="PAC"/>
</dbReference>
<evidence type="ECO:0000259" key="2">
    <source>
        <dbReference type="PROSITE" id="PS50113"/>
    </source>
</evidence>
<dbReference type="InterPro" id="IPR001633">
    <property type="entry name" value="EAL_dom"/>
</dbReference>
<name>A0ABV6RLA1_9GAMM</name>
<dbReference type="SMART" id="SM00086">
    <property type="entry name" value="PAC"/>
    <property type="match status" value="1"/>
</dbReference>
<dbReference type="PROSITE" id="PS50112">
    <property type="entry name" value="PAS"/>
    <property type="match status" value="1"/>
</dbReference>
<proteinExistence type="predicted"/>
<dbReference type="Pfam" id="PF00563">
    <property type="entry name" value="EAL"/>
    <property type="match status" value="1"/>
</dbReference>
<dbReference type="InterPro" id="IPR000160">
    <property type="entry name" value="GGDEF_dom"/>
</dbReference>
<dbReference type="InterPro" id="IPR000700">
    <property type="entry name" value="PAS-assoc_C"/>
</dbReference>
<dbReference type="SUPFAM" id="SSF141868">
    <property type="entry name" value="EAL domain-like"/>
    <property type="match status" value="1"/>
</dbReference>
<dbReference type="SMART" id="SM00052">
    <property type="entry name" value="EAL"/>
    <property type="match status" value="1"/>
</dbReference>
<dbReference type="CDD" id="cd01949">
    <property type="entry name" value="GGDEF"/>
    <property type="match status" value="1"/>
</dbReference>
<dbReference type="PROSITE" id="PS50887">
    <property type="entry name" value="GGDEF"/>
    <property type="match status" value="1"/>
</dbReference>
<dbReference type="SMART" id="SM00091">
    <property type="entry name" value="PAS"/>
    <property type="match status" value="1"/>
</dbReference>
<reference evidence="5 6" key="1">
    <citation type="submission" date="2024-09" db="EMBL/GenBank/DDBJ databases">
        <authorList>
            <person name="Sun Q."/>
            <person name="Mori K."/>
        </authorList>
    </citation>
    <scope>NUCLEOTIDE SEQUENCE [LARGE SCALE GENOMIC DNA]</scope>
    <source>
        <strain evidence="5 6">KCTC 23076</strain>
    </source>
</reference>
<dbReference type="Pfam" id="PF00990">
    <property type="entry name" value="GGDEF"/>
    <property type="match status" value="1"/>
</dbReference>
<dbReference type="PROSITE" id="PS50883">
    <property type="entry name" value="EAL"/>
    <property type="match status" value="1"/>
</dbReference>
<dbReference type="Gene3D" id="3.30.70.270">
    <property type="match status" value="1"/>
</dbReference>
<protein>
    <submittedName>
        <fullName evidence="5">Bifunctional diguanylate cyclase/phosphodiesterase</fullName>
    </submittedName>
</protein>
<dbReference type="SUPFAM" id="SSF55785">
    <property type="entry name" value="PYP-like sensor domain (PAS domain)"/>
    <property type="match status" value="1"/>
</dbReference>
<evidence type="ECO:0000259" key="4">
    <source>
        <dbReference type="PROSITE" id="PS50887"/>
    </source>
</evidence>
<sequence>MASSGRPHWTLSALLDSMAEHAVVVLSRSGKIVHWNRGAARLLQYSPDEVEGESLSLIFDSIDRMQGTLKHELRTALVEGSYSESRWYRRRDGTLVWADGTLSPIKSPSGKLAGFVTVLRDATERKRHEEEIQRLARIDALTGVGNRHAFNEQLRSMADSALRRQQPLVLHIVDLDHFKEINDRCGHAAGDQVLREAATRMGSLIRRTDFLARLGGDEFAVIQPDVQAPEDGARTAQTLVDALAEPFYIDETEVFIAGSIGVAVFPHDTVELDQLISLADSAMYRAKHSTRGAYRFASKRLDVVAHQRFRDRIQLNRAVRTGSFDLHFQPQIDGASQKVHAVEALLRCTDPKLAHRSPAEIIQLARMAGLMEPISLLVLEKACAQTRAWRAAGWEAIRMCVNLCAEEVADPRLADYVEAALDRSGLDASELEVELTERQMLDYSRNDTSSLDRLREWGATVAIDDFGTGYSALSYLTSLPVDRIKLDREFVRKLPDDPQSCLMAHGVIALAHALELEVVAEGVETAQQAAYLQGAGCDALQGYFYCHPLPGQQLTDWMMQREH</sequence>
<dbReference type="Gene3D" id="3.30.450.20">
    <property type="entry name" value="PAS domain"/>
    <property type="match status" value="1"/>
</dbReference>
<dbReference type="PANTHER" id="PTHR44757:SF2">
    <property type="entry name" value="BIOFILM ARCHITECTURE MAINTENANCE PROTEIN MBAA"/>
    <property type="match status" value="1"/>
</dbReference>
<dbReference type="CDD" id="cd00130">
    <property type="entry name" value="PAS"/>
    <property type="match status" value="1"/>
</dbReference>
<accession>A0ABV6RLA1</accession>
<keyword evidence="6" id="KW-1185">Reference proteome</keyword>
<dbReference type="NCBIfam" id="TIGR00229">
    <property type="entry name" value="sensory_box"/>
    <property type="match status" value="1"/>
</dbReference>
<dbReference type="EMBL" id="JBHLTG010000001">
    <property type="protein sequence ID" value="MFC0676693.1"/>
    <property type="molecule type" value="Genomic_DNA"/>
</dbReference>
<evidence type="ECO:0000313" key="6">
    <source>
        <dbReference type="Proteomes" id="UP001589896"/>
    </source>
</evidence>
<dbReference type="CDD" id="cd01948">
    <property type="entry name" value="EAL"/>
    <property type="match status" value="1"/>
</dbReference>
<organism evidence="5 6">
    <name type="scientific">Lysobacter korlensis</name>
    <dbReference type="NCBI Taxonomy" id="553636"/>
    <lineage>
        <taxon>Bacteria</taxon>
        <taxon>Pseudomonadati</taxon>
        <taxon>Pseudomonadota</taxon>
        <taxon>Gammaproteobacteria</taxon>
        <taxon>Lysobacterales</taxon>
        <taxon>Lysobacteraceae</taxon>
        <taxon>Lysobacter</taxon>
    </lineage>
</organism>
<dbReference type="InterPro" id="IPR000014">
    <property type="entry name" value="PAS"/>
</dbReference>
<dbReference type="InterPro" id="IPR052155">
    <property type="entry name" value="Biofilm_reg_signaling"/>
</dbReference>
<dbReference type="PROSITE" id="PS50113">
    <property type="entry name" value="PAC"/>
    <property type="match status" value="1"/>
</dbReference>
<comment type="caution">
    <text evidence="5">The sequence shown here is derived from an EMBL/GenBank/DDBJ whole genome shotgun (WGS) entry which is preliminary data.</text>
</comment>
<evidence type="ECO:0000259" key="3">
    <source>
        <dbReference type="PROSITE" id="PS50883"/>
    </source>
</evidence>
<dbReference type="Pfam" id="PF13426">
    <property type="entry name" value="PAS_9"/>
    <property type="match status" value="1"/>
</dbReference>
<evidence type="ECO:0000313" key="5">
    <source>
        <dbReference type="EMBL" id="MFC0676693.1"/>
    </source>
</evidence>